<dbReference type="EMBL" id="JAKIJS010000004">
    <property type="protein sequence ID" value="MCF6139438.1"/>
    <property type="molecule type" value="Genomic_DNA"/>
</dbReference>
<proteinExistence type="predicted"/>
<dbReference type="Proteomes" id="UP001649381">
    <property type="component" value="Unassembled WGS sequence"/>
</dbReference>
<accession>A0ABS9H3B0</accession>
<comment type="caution">
    <text evidence="1">The sequence shown here is derived from an EMBL/GenBank/DDBJ whole genome shotgun (WGS) entry which is preliminary data.</text>
</comment>
<name>A0ABS9H3B0_9BACL</name>
<evidence type="ECO:0000313" key="1">
    <source>
        <dbReference type="EMBL" id="MCF6139438.1"/>
    </source>
</evidence>
<keyword evidence="2" id="KW-1185">Reference proteome</keyword>
<organism evidence="1 2">
    <name type="scientific">Pseudalkalibacillus berkeleyi</name>
    <dbReference type="NCBI Taxonomy" id="1069813"/>
    <lineage>
        <taxon>Bacteria</taxon>
        <taxon>Bacillati</taxon>
        <taxon>Bacillota</taxon>
        <taxon>Bacilli</taxon>
        <taxon>Bacillales</taxon>
        <taxon>Fictibacillaceae</taxon>
        <taxon>Pseudalkalibacillus</taxon>
    </lineage>
</organism>
<dbReference type="InterPro" id="IPR019667">
    <property type="entry name" value="Uncharacterised_YbaK"/>
</dbReference>
<dbReference type="RefSeq" id="WP_236338360.1">
    <property type="nucleotide sequence ID" value="NZ_JAKIJS010000004.1"/>
</dbReference>
<gene>
    <name evidence="1" type="ORF">L2716_17105</name>
</gene>
<sequence length="145" mass="17818">MNVITTFRDRQYKKRVTYERKLLRELSLNEIKTEFQRLFFPFFQYSLLYQDEIQDTCIDIAIEAFLLGGEHSKFAYHGESLESIKDRSAPTEKRLADTLFEYWQFWSYTPDQVLESLHMCCDAYVQRWWREGFEKGQRRYRMRLH</sequence>
<evidence type="ECO:0000313" key="2">
    <source>
        <dbReference type="Proteomes" id="UP001649381"/>
    </source>
</evidence>
<dbReference type="Pfam" id="PF10730">
    <property type="entry name" value="DUF2521"/>
    <property type="match status" value="1"/>
</dbReference>
<reference evidence="1 2" key="1">
    <citation type="submission" date="2022-01" db="EMBL/GenBank/DDBJ databases">
        <title>Alkalihalobacillus sp. EGI L200015, a novel bacterium isolated from a salt lake sediment.</title>
        <authorList>
            <person name="Gao L."/>
            <person name="Fang B.-Z."/>
            <person name="Li W.-J."/>
        </authorList>
    </citation>
    <scope>NUCLEOTIDE SEQUENCE [LARGE SCALE GENOMIC DNA]</scope>
    <source>
        <strain evidence="1 2">KCTC 12718</strain>
    </source>
</reference>
<protein>
    <submittedName>
        <fullName evidence="1">YbaK family protein</fullName>
    </submittedName>
</protein>